<evidence type="ECO:0000256" key="9">
    <source>
        <dbReference type="SAM" id="Phobius"/>
    </source>
</evidence>
<dbReference type="AlphaFoldDB" id="Q6WEB2"/>
<keyword evidence="6" id="KW-1015">Disulfide bond</keyword>
<evidence type="ECO:0000256" key="7">
    <source>
        <dbReference type="ARBA" id="ARBA00023180"/>
    </source>
</evidence>
<feature type="transmembrane region" description="Helical" evidence="9">
    <location>
        <begin position="234"/>
        <end position="257"/>
    </location>
</feature>
<feature type="signal peptide" evidence="10">
    <location>
        <begin position="1"/>
        <end position="29"/>
    </location>
</feature>
<feature type="domain" description="Ig-like" evidence="11">
    <location>
        <begin position="10"/>
        <end position="139"/>
    </location>
</feature>
<evidence type="ECO:0000256" key="5">
    <source>
        <dbReference type="ARBA" id="ARBA00023136"/>
    </source>
</evidence>
<evidence type="ECO:0000313" key="12">
    <source>
        <dbReference type="EMBL" id="AAQ57589.1"/>
    </source>
</evidence>
<keyword evidence="4 9" id="KW-1133">Transmembrane helix</keyword>
<dbReference type="InterPro" id="IPR000920">
    <property type="entry name" value="Myelin_P0-rel"/>
</dbReference>
<keyword evidence="7" id="KW-0325">Glycoprotein</keyword>
<dbReference type="InterPro" id="IPR013106">
    <property type="entry name" value="Ig_V-set"/>
</dbReference>
<evidence type="ECO:0000256" key="1">
    <source>
        <dbReference type="ARBA" id="ARBA00004479"/>
    </source>
</evidence>
<keyword evidence="5 9" id="KW-0472">Membrane</keyword>
<evidence type="ECO:0000256" key="6">
    <source>
        <dbReference type="ARBA" id="ARBA00023157"/>
    </source>
</evidence>
<proteinExistence type="evidence at transcript level"/>
<dbReference type="PROSITE" id="PS50835">
    <property type="entry name" value="IG_LIKE"/>
    <property type="match status" value="1"/>
</dbReference>
<comment type="subcellular location">
    <subcellularLocation>
        <location evidence="1">Membrane</location>
        <topology evidence="1">Single-pass type I membrane protein</topology>
    </subcellularLocation>
</comment>
<dbReference type="InterPro" id="IPR036179">
    <property type="entry name" value="Ig-like_dom_sf"/>
</dbReference>
<dbReference type="SUPFAM" id="SSF48726">
    <property type="entry name" value="Immunoglobulin"/>
    <property type="match status" value="1"/>
</dbReference>
<keyword evidence="2 9" id="KW-0812">Transmembrane</keyword>
<keyword evidence="3 10" id="KW-0732">Signal</keyword>
<dbReference type="SMART" id="SM00406">
    <property type="entry name" value="IGv"/>
    <property type="match status" value="1"/>
</dbReference>
<feature type="transmembrane region" description="Helical" evidence="9">
    <location>
        <begin position="201"/>
        <end position="222"/>
    </location>
</feature>
<dbReference type="EMBL" id="AY293854">
    <property type="protein sequence ID" value="AAQ57589.1"/>
    <property type="molecule type" value="mRNA"/>
</dbReference>
<organism evidence="12">
    <name type="scientific">Branchiostoma lanceolatum</name>
    <name type="common">Common lancelet</name>
    <name type="synonym">Amphioxus lanceolatum</name>
    <dbReference type="NCBI Taxonomy" id="7740"/>
    <lineage>
        <taxon>Eukaryota</taxon>
        <taxon>Metazoa</taxon>
        <taxon>Chordata</taxon>
        <taxon>Cephalochordata</taxon>
        <taxon>Leptocardii</taxon>
        <taxon>Amphioxiformes</taxon>
        <taxon>Branchiostomatidae</taxon>
        <taxon>Branchiostoma</taxon>
    </lineage>
</organism>
<evidence type="ECO:0000256" key="8">
    <source>
        <dbReference type="ARBA" id="ARBA00023319"/>
    </source>
</evidence>
<evidence type="ECO:0000256" key="3">
    <source>
        <dbReference type="ARBA" id="ARBA00022729"/>
    </source>
</evidence>
<evidence type="ECO:0000256" key="2">
    <source>
        <dbReference type="ARBA" id="ARBA00022692"/>
    </source>
</evidence>
<protein>
    <submittedName>
        <fullName evidence="12">VDB</fullName>
    </submittedName>
</protein>
<dbReference type="SMART" id="SM00409">
    <property type="entry name" value="IG"/>
    <property type="match status" value="1"/>
</dbReference>
<evidence type="ECO:0000256" key="4">
    <source>
        <dbReference type="ARBA" id="ARBA00022989"/>
    </source>
</evidence>
<evidence type="ECO:0000256" key="10">
    <source>
        <dbReference type="SAM" id="SignalP"/>
    </source>
</evidence>
<name>Q6WEB2_BRALA</name>
<sequence>MARTRCFPGPTAAVFVALNLMLTVAQVTAVDVDVGEALALQPGDNANLQCNYTTTQSPSTGSLSWSFNNGSGDVTFYQRLGSTEIPSAGYQGRVTFIGDLSTGVANIRLSNMQTEDSGSYTCSVTVFGDGQDSQSITVTVRGPTTVPPGTTPRATIPLVIAVPVQGWLSPVFECQALWAAILMLAILGSDACGKLDVVKHLAVFGPLVGVALAVVGIILAFVPPNSGNSNQQGFMLIEVLSGVAALMSIVAAIDGVLFKKSGSGVNVPVATMSLEFPLGMMIAIAGTVIPAVYVQQETRVPGIVLGAICVALLVAAFIWFMIRVGFGRKQSSRVSQDFSEASKREAEKEDA</sequence>
<dbReference type="GO" id="GO:0016020">
    <property type="term" value="C:membrane"/>
    <property type="evidence" value="ECO:0007669"/>
    <property type="project" value="UniProtKB-SubCell"/>
</dbReference>
<dbReference type="InterPro" id="IPR013783">
    <property type="entry name" value="Ig-like_fold"/>
</dbReference>
<feature type="chain" id="PRO_5004281566" evidence="10">
    <location>
        <begin position="30"/>
        <end position="351"/>
    </location>
</feature>
<dbReference type="InterPro" id="IPR007110">
    <property type="entry name" value="Ig-like_dom"/>
</dbReference>
<feature type="transmembrane region" description="Helical" evidence="9">
    <location>
        <begin position="300"/>
        <end position="322"/>
    </location>
</feature>
<dbReference type="PANTHER" id="PTHR13869:SF24">
    <property type="entry name" value="BASEMENT MEMBRANE-SPECIFIC HEPARAN SULFATE PROTEOGLYCAN CORE PROTEIN-LIKE"/>
    <property type="match status" value="1"/>
</dbReference>
<dbReference type="InterPro" id="IPR003599">
    <property type="entry name" value="Ig_sub"/>
</dbReference>
<accession>Q6WEB2</accession>
<dbReference type="PANTHER" id="PTHR13869">
    <property type="entry name" value="MYELIN P0 RELATED"/>
    <property type="match status" value="1"/>
</dbReference>
<dbReference type="Gene3D" id="2.60.40.10">
    <property type="entry name" value="Immunoglobulins"/>
    <property type="match status" value="1"/>
</dbReference>
<keyword evidence="8" id="KW-0393">Immunoglobulin domain</keyword>
<feature type="transmembrane region" description="Helical" evidence="9">
    <location>
        <begin position="269"/>
        <end position="294"/>
    </location>
</feature>
<reference evidence="12" key="1">
    <citation type="journal article" date="2003" name="Immunogenetics">
        <title>A molecule bearing an immunoglobulin-like V region of the CTX subfamily in amphioxus.</title>
        <authorList>
            <person name="Sato A."/>
            <person name="Mayer W.E."/>
            <person name="Klein J."/>
        </authorList>
    </citation>
    <scope>NUCLEOTIDE SEQUENCE</scope>
</reference>
<dbReference type="Pfam" id="PF07686">
    <property type="entry name" value="V-set"/>
    <property type="match status" value="1"/>
</dbReference>
<feature type="transmembrane region" description="Helical" evidence="9">
    <location>
        <begin position="167"/>
        <end position="189"/>
    </location>
</feature>
<evidence type="ECO:0000259" key="11">
    <source>
        <dbReference type="PROSITE" id="PS50835"/>
    </source>
</evidence>